<dbReference type="EMBL" id="CAJNJA010033141">
    <property type="protein sequence ID" value="CAE7675227.1"/>
    <property type="molecule type" value="Genomic_DNA"/>
</dbReference>
<keyword evidence="2" id="KW-1185">Reference proteome</keyword>
<evidence type="ECO:0000313" key="1">
    <source>
        <dbReference type="EMBL" id="CAE7675227.1"/>
    </source>
</evidence>
<protein>
    <submittedName>
        <fullName evidence="1">Cacna1c protein</fullName>
    </submittedName>
</protein>
<gene>
    <name evidence="1" type="primary">Cacna1c</name>
    <name evidence="1" type="ORF">SNEC2469_LOCUS19367</name>
</gene>
<accession>A0A812WMH0</accession>
<name>A0A812WMH0_9DINO</name>
<evidence type="ECO:0000313" key="2">
    <source>
        <dbReference type="Proteomes" id="UP000601435"/>
    </source>
</evidence>
<dbReference type="AlphaFoldDB" id="A0A812WMH0"/>
<dbReference type="Proteomes" id="UP000601435">
    <property type="component" value="Unassembled WGS sequence"/>
</dbReference>
<sequence length="113" mass="11865">MDVTELVQGMLKIRGDVKKSDTVATLLATKALQEMVSESRHAIRTISTTNPKMQCCADCSSSACGCSGPTCCETMLTSSTSHSLPGDAQHAVGAGITHDPEFSCKCKGGLELR</sequence>
<proteinExistence type="predicted"/>
<comment type="caution">
    <text evidence="1">The sequence shown here is derived from an EMBL/GenBank/DDBJ whole genome shotgun (WGS) entry which is preliminary data.</text>
</comment>
<organism evidence="1 2">
    <name type="scientific">Symbiodinium necroappetens</name>
    <dbReference type="NCBI Taxonomy" id="1628268"/>
    <lineage>
        <taxon>Eukaryota</taxon>
        <taxon>Sar</taxon>
        <taxon>Alveolata</taxon>
        <taxon>Dinophyceae</taxon>
        <taxon>Suessiales</taxon>
        <taxon>Symbiodiniaceae</taxon>
        <taxon>Symbiodinium</taxon>
    </lineage>
</organism>
<reference evidence="1" key="1">
    <citation type="submission" date="2021-02" db="EMBL/GenBank/DDBJ databases">
        <authorList>
            <person name="Dougan E. K."/>
            <person name="Rhodes N."/>
            <person name="Thang M."/>
            <person name="Chan C."/>
        </authorList>
    </citation>
    <scope>NUCLEOTIDE SEQUENCE</scope>
</reference>